<dbReference type="Pfam" id="PF00795">
    <property type="entry name" value="CN_hydrolase"/>
    <property type="match status" value="1"/>
</dbReference>
<proteinExistence type="predicted"/>
<dbReference type="SUPFAM" id="SSF56317">
    <property type="entry name" value="Carbon-nitrogen hydrolase"/>
    <property type="match status" value="1"/>
</dbReference>
<sequence length="283" mass="30342">MSLTAALIQMTSSDDPASNLEMARMYLRQAAAQGATLALTPEVTNCISTSSAHQNRVLQTESDDATLAGLREEARALGLWVLIGSLALKTTDADGRFANRSFLIDPAGTIRARYDKIHMFDVQVSPSETYRESAGFRPGTSAHVAQTPFATIGMSICYDLRFAHLYRTLAKAGADVLTVPAAFSPITGAAHWETLLRARAIETGCFVLAPAQTGRHPVSDGQRARSTYGHSLVVAPWGEVLLDMGTDPGVGLVNLDLASVVAARDRVPSLFHDRAYTMPDAPL</sequence>
<dbReference type="PANTHER" id="PTHR23088">
    <property type="entry name" value="NITRILASE-RELATED"/>
    <property type="match status" value="1"/>
</dbReference>
<dbReference type="Gene3D" id="3.60.110.10">
    <property type="entry name" value="Carbon-nitrogen hydrolase"/>
    <property type="match status" value="1"/>
</dbReference>
<dbReference type="AlphaFoldDB" id="A0A2W7RVJ5"/>
<keyword evidence="4" id="KW-1185">Reference proteome</keyword>
<reference evidence="3 4" key="1">
    <citation type="submission" date="2018-06" db="EMBL/GenBank/DDBJ databases">
        <title>Genomic Encyclopedia of Archaeal and Bacterial Type Strains, Phase II (KMG-II): from individual species to whole genera.</title>
        <authorList>
            <person name="Goeker M."/>
        </authorList>
    </citation>
    <scope>NUCLEOTIDE SEQUENCE [LARGE SCALE GENOMIC DNA]</scope>
    <source>
        <strain evidence="3 4">DSM 13087</strain>
    </source>
</reference>
<dbReference type="STRING" id="121821.GCA_001870675_00567"/>
<dbReference type="InterPro" id="IPR045254">
    <property type="entry name" value="Nit1/2_C-N_Hydrolase"/>
</dbReference>
<dbReference type="InterPro" id="IPR003010">
    <property type="entry name" value="C-N_Hydrolase"/>
</dbReference>
<comment type="caution">
    <text evidence="3">The sequence shown here is derived from an EMBL/GenBank/DDBJ whole genome shotgun (WGS) entry which is preliminary data.</text>
</comment>
<evidence type="ECO:0000313" key="4">
    <source>
        <dbReference type="Proteomes" id="UP000249364"/>
    </source>
</evidence>
<accession>A0A2W7RVJ5</accession>
<dbReference type="CDD" id="cd07572">
    <property type="entry name" value="nit"/>
    <property type="match status" value="1"/>
</dbReference>
<name>A0A2W7RVJ5_9RHOB</name>
<dbReference type="InterPro" id="IPR036526">
    <property type="entry name" value="C-N_Hydrolase_sf"/>
</dbReference>
<evidence type="ECO:0000313" key="3">
    <source>
        <dbReference type="EMBL" id="PZX42172.1"/>
    </source>
</evidence>
<keyword evidence="1" id="KW-0378">Hydrolase</keyword>
<protein>
    <recommendedName>
        <fullName evidence="2">CN hydrolase domain-containing protein</fullName>
    </recommendedName>
</protein>
<dbReference type="EMBL" id="QKZQ01000009">
    <property type="protein sequence ID" value="PZX42172.1"/>
    <property type="molecule type" value="Genomic_DNA"/>
</dbReference>
<dbReference type="Proteomes" id="UP000249364">
    <property type="component" value="Unassembled WGS sequence"/>
</dbReference>
<feature type="domain" description="CN hydrolase" evidence="2">
    <location>
        <begin position="3"/>
        <end position="257"/>
    </location>
</feature>
<dbReference type="PROSITE" id="PS50263">
    <property type="entry name" value="CN_HYDROLASE"/>
    <property type="match status" value="1"/>
</dbReference>
<evidence type="ECO:0000256" key="1">
    <source>
        <dbReference type="ARBA" id="ARBA00022801"/>
    </source>
</evidence>
<dbReference type="GO" id="GO:0016811">
    <property type="term" value="F:hydrolase activity, acting on carbon-nitrogen (but not peptide) bonds, in linear amides"/>
    <property type="evidence" value="ECO:0007669"/>
    <property type="project" value="InterPro"/>
</dbReference>
<evidence type="ECO:0000259" key="2">
    <source>
        <dbReference type="PROSITE" id="PS50263"/>
    </source>
</evidence>
<gene>
    <name evidence="3" type="ORF">LY56_02161</name>
</gene>
<dbReference type="PANTHER" id="PTHR23088:SF27">
    <property type="entry name" value="DEAMINATED GLUTATHIONE AMIDASE"/>
    <property type="match status" value="1"/>
</dbReference>
<organism evidence="3 4">
    <name type="scientific">Roseinatronobacter thiooxidans</name>
    <dbReference type="NCBI Taxonomy" id="121821"/>
    <lineage>
        <taxon>Bacteria</taxon>
        <taxon>Pseudomonadati</taxon>
        <taxon>Pseudomonadota</taxon>
        <taxon>Alphaproteobacteria</taxon>
        <taxon>Rhodobacterales</taxon>
        <taxon>Paracoccaceae</taxon>
        <taxon>Roseinatronobacter</taxon>
    </lineage>
</organism>